<comment type="caution">
    <text evidence="3">The sequence shown here is derived from an EMBL/GenBank/DDBJ whole genome shotgun (WGS) entry which is preliminary data.</text>
</comment>
<dbReference type="GO" id="GO:0006508">
    <property type="term" value="P:proteolysis"/>
    <property type="evidence" value="ECO:0007669"/>
    <property type="project" value="InterPro"/>
</dbReference>
<dbReference type="InterPro" id="IPR001375">
    <property type="entry name" value="Peptidase_S9_cat"/>
</dbReference>
<feature type="domain" description="Peptidase S9 prolyl oligopeptidase catalytic" evidence="2">
    <location>
        <begin position="683"/>
        <end position="851"/>
    </location>
</feature>
<organism evidence="3 4">
    <name type="scientific">Kaistella daneshvariae</name>
    <dbReference type="NCBI Taxonomy" id="2487074"/>
    <lineage>
        <taxon>Bacteria</taxon>
        <taxon>Pseudomonadati</taxon>
        <taxon>Bacteroidota</taxon>
        <taxon>Flavobacteriia</taxon>
        <taxon>Flavobacteriales</taxon>
        <taxon>Weeksellaceae</taxon>
        <taxon>Chryseobacterium group</taxon>
        <taxon>Kaistella</taxon>
    </lineage>
</organism>
<dbReference type="SUPFAM" id="SSF82171">
    <property type="entry name" value="DPP6 N-terminal domain-like"/>
    <property type="match status" value="1"/>
</dbReference>
<proteinExistence type="predicted"/>
<gene>
    <name evidence="3" type="ORF">EGI11_04845</name>
</gene>
<evidence type="ECO:0000259" key="2">
    <source>
        <dbReference type="Pfam" id="PF00326"/>
    </source>
</evidence>
<keyword evidence="1" id="KW-0378">Hydrolase</keyword>
<name>A0A3N0X193_9FLAO</name>
<accession>A0A3N0X193</accession>
<dbReference type="EMBL" id="RJUG01000002">
    <property type="protein sequence ID" value="ROI10079.1"/>
    <property type="molecule type" value="Genomic_DNA"/>
</dbReference>
<evidence type="ECO:0000256" key="1">
    <source>
        <dbReference type="ARBA" id="ARBA00022801"/>
    </source>
</evidence>
<dbReference type="Gene3D" id="3.40.50.1820">
    <property type="entry name" value="alpha/beta hydrolase"/>
    <property type="match status" value="1"/>
</dbReference>
<dbReference type="OrthoDB" id="9812921at2"/>
<dbReference type="InterPro" id="IPR029058">
    <property type="entry name" value="AB_hydrolase_fold"/>
</dbReference>
<evidence type="ECO:0000313" key="4">
    <source>
        <dbReference type="Proteomes" id="UP000270224"/>
    </source>
</evidence>
<evidence type="ECO:0000313" key="3">
    <source>
        <dbReference type="EMBL" id="ROI10079.1"/>
    </source>
</evidence>
<dbReference type="GO" id="GO:0004252">
    <property type="term" value="F:serine-type endopeptidase activity"/>
    <property type="evidence" value="ECO:0007669"/>
    <property type="project" value="TreeGrafter"/>
</dbReference>
<sequence length="868" mass="100149">MLFGLYHRAICSLTRISIHKIQVTKMERLFYTALLFLLTGQYCCAQTPTDTIQKWVNGFYHVSLEHFSDNGEWSALRKGYDTNNDTLMVFNNKRPGSAVGYTTRDDYTEFLNNGYLLSSGDNQAELWNLKTQNKVYYHNVSRVQALGSQEQFIVLHRDQQLKWYSSDGLLMNNAGDVKDFITDKKDRFYFIRQHNGLSEVYSGYQAQFTKLYATRNDLSGLALSASERRLILQEKDSSAAVQRPVFITLKTGQVDIPADYSVSASANFNIRELGNGEAYFINTYETVEQDHPTEDIWYGNDQKLENKFMPHATDRYWMWNANSKELRKIPNDQLKTIIDVGSSRYFVGVNYDELIDYTSFFPDLNIWMYDADQDVWQFAGKVMAIKENPSFGQGAFGSSVPALAVSPNGESILYRKAVDQWELFHLISGKRTTITAKGNPVFSTDNRRILFEGIDLLSYDIRTGTLASLPISPEQQVEIVNTKKEIFKTGTFDFGRETVDTDQPMLLRIVDDFKNETAYQIYSKGKTSAILKTTPHHIRDFQYDKGLKKFAWLEEQYNMPTKLVYKNIEKNAESSVFHGNLRDQGALNLKQEIITYQNSAGQTLKGILYYPAHFSPAKKYPMVVKIYQIQRRTGNHYVIPEFYSKGDGFDIRTLLRKGYFVYLPDIVFGPSGTGLSALDCVNSALDALNTHTNINREKIGLVGHSHGGYETNFIATHSDRFAAYISGAGNSDLMRSYFSFNYGFSSPFYFQFENGQYEMKKKFSDDKERYLKNSPIYHVEKVNAPVFLWAGKKDDNIAWDQVMEFYIGLKRNNKNVIAVFYPSREHDLGRGNEEGKDLFIRMLEWWDYFLKDRKEVPWINKQMRKDKT</sequence>
<reference evidence="4" key="1">
    <citation type="submission" date="2018-11" db="EMBL/GenBank/DDBJ databases">
        <title>Proposal to divide the Flavobacteriaceae and reorganize its genera based on Amino Acid Identity values calculated from whole genome sequences.</title>
        <authorList>
            <person name="Nicholson A.C."/>
            <person name="Gulvik C.A."/>
            <person name="Whitney A.M."/>
            <person name="Humrighouse B.W."/>
            <person name="Bell M."/>
            <person name="Holmens B."/>
            <person name="Steigerwalt A."/>
            <person name="Villarma A."/>
            <person name="Sheth M."/>
            <person name="Batra D."/>
            <person name="Pryor J."/>
            <person name="Bernardet J.-F."/>
            <person name="Hugo C."/>
            <person name="Kampfer P."/>
            <person name="Newman J."/>
            <person name="Mcquiston J.R."/>
        </authorList>
    </citation>
    <scope>NUCLEOTIDE SEQUENCE [LARGE SCALE GENOMIC DNA]</scope>
    <source>
        <strain evidence="4">H3056</strain>
    </source>
</reference>
<dbReference type="PANTHER" id="PTHR42776:SF4">
    <property type="entry name" value="ACYLAMINO-ACID-RELEASING ENZYME"/>
    <property type="match status" value="1"/>
</dbReference>
<dbReference type="PANTHER" id="PTHR42776">
    <property type="entry name" value="SERINE PEPTIDASE S9 FAMILY MEMBER"/>
    <property type="match status" value="1"/>
</dbReference>
<dbReference type="SUPFAM" id="SSF53474">
    <property type="entry name" value="alpha/beta-Hydrolases"/>
    <property type="match status" value="1"/>
</dbReference>
<dbReference type="AlphaFoldDB" id="A0A3N0X193"/>
<protein>
    <submittedName>
        <fullName evidence="3">S9 family peptidase</fullName>
    </submittedName>
</protein>
<dbReference type="Proteomes" id="UP000270224">
    <property type="component" value="Unassembled WGS sequence"/>
</dbReference>
<dbReference type="Pfam" id="PF00326">
    <property type="entry name" value="Peptidase_S9"/>
    <property type="match status" value="1"/>
</dbReference>